<dbReference type="Pfam" id="PF16033">
    <property type="entry name" value="DUF4789"/>
    <property type="match status" value="1"/>
</dbReference>
<feature type="domain" description="DUF4789" evidence="1">
    <location>
        <begin position="2"/>
        <end position="52"/>
    </location>
</feature>
<protein>
    <submittedName>
        <fullName evidence="2">Jg16078 protein</fullName>
    </submittedName>
</protein>
<evidence type="ECO:0000259" key="1">
    <source>
        <dbReference type="Pfam" id="PF16033"/>
    </source>
</evidence>
<evidence type="ECO:0000313" key="3">
    <source>
        <dbReference type="Proteomes" id="UP000838756"/>
    </source>
</evidence>
<dbReference type="InterPro" id="IPR031993">
    <property type="entry name" value="DUF4789"/>
</dbReference>
<evidence type="ECO:0000313" key="2">
    <source>
        <dbReference type="EMBL" id="CAH2208066.1"/>
    </source>
</evidence>
<organism evidence="2 3">
    <name type="scientific">Pararge aegeria aegeria</name>
    <dbReference type="NCBI Taxonomy" id="348720"/>
    <lineage>
        <taxon>Eukaryota</taxon>
        <taxon>Metazoa</taxon>
        <taxon>Ecdysozoa</taxon>
        <taxon>Arthropoda</taxon>
        <taxon>Hexapoda</taxon>
        <taxon>Insecta</taxon>
        <taxon>Pterygota</taxon>
        <taxon>Neoptera</taxon>
        <taxon>Endopterygota</taxon>
        <taxon>Lepidoptera</taxon>
        <taxon>Glossata</taxon>
        <taxon>Ditrysia</taxon>
        <taxon>Papilionoidea</taxon>
        <taxon>Nymphalidae</taxon>
        <taxon>Satyrinae</taxon>
        <taxon>Satyrini</taxon>
        <taxon>Parargina</taxon>
        <taxon>Pararge</taxon>
    </lineage>
</organism>
<accession>A0A8S4QDJ6</accession>
<dbReference type="AlphaFoldDB" id="A0A8S4QDJ6"/>
<reference evidence="2" key="1">
    <citation type="submission" date="2022-03" db="EMBL/GenBank/DDBJ databases">
        <authorList>
            <person name="Lindestad O."/>
        </authorList>
    </citation>
    <scope>NUCLEOTIDE SEQUENCE</scope>
</reference>
<name>A0A8S4QDJ6_9NEOP</name>
<dbReference type="OrthoDB" id="6338576at2759"/>
<feature type="non-terminal residue" evidence="2">
    <location>
        <position position="1"/>
    </location>
</feature>
<proteinExistence type="predicted"/>
<comment type="caution">
    <text evidence="2">The sequence shown here is derived from an EMBL/GenBank/DDBJ whole genome shotgun (WGS) entry which is preliminary data.</text>
</comment>
<sequence>FLFHPDTDKCWLAYERGACPEEQYLVLPKDSMIPICVPNPCRTDSMVLWNGQCQKLGSSVCGNTFPAKVLWVNATTSTVDCVIVYLNNRFSIDVEFETNITCPLGCRRNVQNKCTPDRVL</sequence>
<dbReference type="EMBL" id="CAKXAJ010002134">
    <property type="protein sequence ID" value="CAH2208066.1"/>
    <property type="molecule type" value="Genomic_DNA"/>
</dbReference>
<keyword evidence="3" id="KW-1185">Reference proteome</keyword>
<gene>
    <name evidence="2" type="primary">jg16078</name>
    <name evidence="2" type="ORF">PAEG_LOCUS683</name>
</gene>
<dbReference type="Proteomes" id="UP000838756">
    <property type="component" value="Unassembled WGS sequence"/>
</dbReference>